<dbReference type="EMBL" id="JANPWB010000008">
    <property type="protein sequence ID" value="KAJ1166317.1"/>
    <property type="molecule type" value="Genomic_DNA"/>
</dbReference>
<name>A0AAV7SQG2_PLEWA</name>
<comment type="caution">
    <text evidence="2">The sequence shown here is derived from an EMBL/GenBank/DDBJ whole genome shotgun (WGS) entry which is preliminary data.</text>
</comment>
<evidence type="ECO:0000256" key="1">
    <source>
        <dbReference type="SAM" id="MobiDB-lite"/>
    </source>
</evidence>
<feature type="compositionally biased region" description="Polar residues" evidence="1">
    <location>
        <begin position="275"/>
        <end position="289"/>
    </location>
</feature>
<evidence type="ECO:0000313" key="3">
    <source>
        <dbReference type="Proteomes" id="UP001066276"/>
    </source>
</evidence>
<dbReference type="AlphaFoldDB" id="A0AAV7SQG2"/>
<reference evidence="2" key="1">
    <citation type="journal article" date="2022" name="bioRxiv">
        <title>Sequencing and chromosome-scale assembly of the giantPleurodeles waltlgenome.</title>
        <authorList>
            <person name="Brown T."/>
            <person name="Elewa A."/>
            <person name="Iarovenko S."/>
            <person name="Subramanian E."/>
            <person name="Araus A.J."/>
            <person name="Petzold A."/>
            <person name="Susuki M."/>
            <person name="Suzuki K.-i.T."/>
            <person name="Hayashi T."/>
            <person name="Toyoda A."/>
            <person name="Oliveira C."/>
            <person name="Osipova E."/>
            <person name="Leigh N.D."/>
            <person name="Simon A."/>
            <person name="Yun M.H."/>
        </authorList>
    </citation>
    <scope>NUCLEOTIDE SEQUENCE</scope>
    <source>
        <strain evidence="2">20211129_DDA</strain>
        <tissue evidence="2">Liver</tissue>
    </source>
</reference>
<sequence>MQEGSKTSNEYEEKNKPTGQEESSEEDNISMSSMMVARAAVGFGDSEDEAVVRHLSGSDSVVWESPYHSCSESNTGQWTPSALSVTYKTAQDSHVSATEGMLHHLPHTFAAAACHLGKIPRQPEVTSCAQGPKICRHTSPGLFNFKRGTRSQETMLHEALGSLRYSLAEELMLIAGVIMQQGKHQRRFLRKFIQFHSQSYKELVEEIINCLLEAIILSQSGMLTLSTGTFSYLLTPKLDDIYLGASMGSLFSQTQGPQINRCPHCILSNYSSAFSKYSQPPRGTSTEAELSSKKGRK</sequence>
<organism evidence="2 3">
    <name type="scientific">Pleurodeles waltl</name>
    <name type="common">Iberian ribbed newt</name>
    <dbReference type="NCBI Taxonomy" id="8319"/>
    <lineage>
        <taxon>Eukaryota</taxon>
        <taxon>Metazoa</taxon>
        <taxon>Chordata</taxon>
        <taxon>Craniata</taxon>
        <taxon>Vertebrata</taxon>
        <taxon>Euteleostomi</taxon>
        <taxon>Amphibia</taxon>
        <taxon>Batrachia</taxon>
        <taxon>Caudata</taxon>
        <taxon>Salamandroidea</taxon>
        <taxon>Salamandridae</taxon>
        <taxon>Pleurodelinae</taxon>
        <taxon>Pleurodeles</taxon>
    </lineage>
</organism>
<evidence type="ECO:0000313" key="2">
    <source>
        <dbReference type="EMBL" id="KAJ1166317.1"/>
    </source>
</evidence>
<feature type="region of interest" description="Disordered" evidence="1">
    <location>
        <begin position="275"/>
        <end position="297"/>
    </location>
</feature>
<dbReference type="Proteomes" id="UP001066276">
    <property type="component" value="Chromosome 4_2"/>
</dbReference>
<gene>
    <name evidence="2" type="ORF">NDU88_006722</name>
</gene>
<keyword evidence="3" id="KW-1185">Reference proteome</keyword>
<protein>
    <submittedName>
        <fullName evidence="2">Uncharacterized protein</fullName>
    </submittedName>
</protein>
<accession>A0AAV7SQG2</accession>
<proteinExistence type="predicted"/>
<feature type="region of interest" description="Disordered" evidence="1">
    <location>
        <begin position="1"/>
        <end position="28"/>
    </location>
</feature>